<keyword evidence="3 17" id="KW-0121">Carboxypeptidase</keyword>
<evidence type="ECO:0000256" key="14">
    <source>
        <dbReference type="SAM" id="Phobius"/>
    </source>
</evidence>
<keyword evidence="11" id="KW-0961">Cell wall biogenesis/degradation</keyword>
<evidence type="ECO:0000256" key="9">
    <source>
        <dbReference type="ARBA" id="ARBA00022984"/>
    </source>
</evidence>
<reference evidence="17 18" key="1">
    <citation type="submission" date="2018-06" db="EMBL/GenBank/DDBJ databases">
        <title>Genomic Encyclopedia of Type Strains, Phase III (KMG-III): the genomes of soil and plant-associated and newly described type strains.</title>
        <authorList>
            <person name="Whitman W."/>
        </authorList>
    </citation>
    <scope>NUCLEOTIDE SEQUENCE [LARGE SCALE GENOMIC DNA]</scope>
    <source>
        <strain evidence="17 18">CGMCC 4.7090</strain>
    </source>
</reference>
<comment type="catalytic activity">
    <reaction evidence="12">
        <text>Preferential cleavage: (Ac)2-L-Lys-D-Ala-|-D-Ala. Also transpeptidation of peptidyl-alanyl moieties that are N-acyl substituents of D-alanine.</text>
        <dbReference type="EC" id="3.4.16.4"/>
    </reaction>
</comment>
<evidence type="ECO:0000256" key="1">
    <source>
        <dbReference type="ARBA" id="ARBA00007090"/>
    </source>
</evidence>
<keyword evidence="14" id="KW-0812">Transmembrane</keyword>
<dbReference type="FunFam" id="1.10.3810.10:FF:000001">
    <property type="entry name" value="Penicillin-binding protein 1A"/>
    <property type="match status" value="1"/>
</dbReference>
<evidence type="ECO:0000256" key="12">
    <source>
        <dbReference type="ARBA" id="ARBA00034000"/>
    </source>
</evidence>
<dbReference type="SUPFAM" id="SSF56601">
    <property type="entry name" value="beta-lactamase/transpeptidase-like"/>
    <property type="match status" value="1"/>
</dbReference>
<dbReference type="InterPro" id="IPR001460">
    <property type="entry name" value="PCN-bd_Tpept"/>
</dbReference>
<feature type="transmembrane region" description="Helical" evidence="14">
    <location>
        <begin position="24"/>
        <end position="42"/>
    </location>
</feature>
<keyword evidence="14" id="KW-0472">Membrane</keyword>
<evidence type="ECO:0000256" key="5">
    <source>
        <dbReference type="ARBA" id="ARBA00022676"/>
    </source>
</evidence>
<keyword evidence="4" id="KW-0645">Protease</keyword>
<protein>
    <submittedName>
        <fullName evidence="17">Membrane peptidoglycan carboxypeptidase</fullName>
    </submittedName>
</protein>
<comment type="caution">
    <text evidence="17">The sequence shown here is derived from an EMBL/GenBank/DDBJ whole genome shotgun (WGS) entry which is preliminary data.</text>
</comment>
<dbReference type="GO" id="GO:0008955">
    <property type="term" value="F:peptidoglycan glycosyltransferase activity"/>
    <property type="evidence" value="ECO:0007669"/>
    <property type="project" value="UniProtKB-EC"/>
</dbReference>
<keyword evidence="9" id="KW-0573">Peptidoglycan synthesis</keyword>
<keyword evidence="7" id="KW-0378">Hydrolase</keyword>
<sequence>MTEPGEPAGLSKPKTTLVTNCDEFRLSCVVAILVVSLVGVTARNKPHPLRSAGVLVMCGLLAALVVSAASLPAVAIAGLAAKAGSDELGELPAELITQASPQVSRVYASDGKTQLAVMYDEFRSDVALAKVSQNMQDAIVAAEDHKFYEHNGVDVKGVARAFVNNNQGGGRQGASTLTMQYVRMALAYSATDPQEVVNATKDTASRKLSEMKYAIQVEKELTKQQILERYLNMAPFGNGAYGINAASQVYFSKKPADLTVAESALLAGMVKAPTAFDPTTDSGYPQALTRRDYIIDNMVSMKQITADEAAKAKKVKISRTTKRPSSGCVNVAKNQWGFFCDYFYRWWLGQSAFGETSYDRERLLKSGGYRIVTTLDIDAQADARKEIVAQTNDTNRNALMLAAVEPGTGAVRALSANRKYKIDDADDPQNPLSSNPALARQGVRATYPNTTNPIITGSSDIAGYQAGSVFKMFTMVAALEAGMGLDTTINSPAKYKSQYRDNSSSSCGGYWCPSNASASEAGNFNMWTGFGKSVNTYFVPLQERVGADKVVDVAQKFGITFRNSDDADLAKNSAADWGSFTLGTSASTPLDIANAYATLAADGKYCTPTPIASITTSEGEKIDTGKSKCTQATTASVARKALDAARCPVGDRAQLGNCAGSTAPQVRSVVGHPVFGKTGTTDNDKTAALVVGTRSLVVAGYLANPDWANHTDRMSHDIVNPAVYRTLADYMEGKAVEEFPTP</sequence>
<evidence type="ECO:0000256" key="6">
    <source>
        <dbReference type="ARBA" id="ARBA00022679"/>
    </source>
</evidence>
<comment type="similarity">
    <text evidence="1">In the C-terminal section; belongs to the transpeptidase family.</text>
</comment>
<evidence type="ECO:0000256" key="4">
    <source>
        <dbReference type="ARBA" id="ARBA00022670"/>
    </source>
</evidence>
<dbReference type="GO" id="GO:0008658">
    <property type="term" value="F:penicillin binding"/>
    <property type="evidence" value="ECO:0007669"/>
    <property type="project" value="InterPro"/>
</dbReference>
<evidence type="ECO:0000313" key="18">
    <source>
        <dbReference type="Proteomes" id="UP000249341"/>
    </source>
</evidence>
<feature type="transmembrane region" description="Helical" evidence="14">
    <location>
        <begin position="54"/>
        <end position="81"/>
    </location>
</feature>
<proteinExistence type="inferred from homology"/>
<organism evidence="17 18">
    <name type="scientific">Actinoplanes lutulentus</name>
    <dbReference type="NCBI Taxonomy" id="1287878"/>
    <lineage>
        <taxon>Bacteria</taxon>
        <taxon>Bacillati</taxon>
        <taxon>Actinomycetota</taxon>
        <taxon>Actinomycetes</taxon>
        <taxon>Micromonosporales</taxon>
        <taxon>Micromonosporaceae</taxon>
        <taxon>Actinoplanes</taxon>
    </lineage>
</organism>
<evidence type="ECO:0000256" key="2">
    <source>
        <dbReference type="ARBA" id="ARBA00007739"/>
    </source>
</evidence>
<evidence type="ECO:0000256" key="11">
    <source>
        <dbReference type="ARBA" id="ARBA00023316"/>
    </source>
</evidence>
<evidence type="ECO:0000259" key="15">
    <source>
        <dbReference type="Pfam" id="PF00905"/>
    </source>
</evidence>
<dbReference type="Pfam" id="PF00912">
    <property type="entry name" value="Transgly"/>
    <property type="match status" value="1"/>
</dbReference>
<dbReference type="Gene3D" id="3.40.710.10">
    <property type="entry name" value="DD-peptidase/beta-lactamase superfamily"/>
    <property type="match status" value="1"/>
</dbReference>
<dbReference type="GO" id="GO:0071555">
    <property type="term" value="P:cell wall organization"/>
    <property type="evidence" value="ECO:0007669"/>
    <property type="project" value="UniProtKB-KW"/>
</dbReference>
<keyword evidence="10" id="KW-0511">Multifunctional enzyme</keyword>
<dbReference type="GO" id="GO:0030288">
    <property type="term" value="C:outer membrane-bounded periplasmic space"/>
    <property type="evidence" value="ECO:0007669"/>
    <property type="project" value="TreeGrafter"/>
</dbReference>
<dbReference type="GO" id="GO:0009252">
    <property type="term" value="P:peptidoglycan biosynthetic process"/>
    <property type="evidence" value="ECO:0007669"/>
    <property type="project" value="UniProtKB-KW"/>
</dbReference>
<gene>
    <name evidence="17" type="ORF">B0I29_12232</name>
</gene>
<keyword evidence="6" id="KW-0808">Transferase</keyword>
<dbReference type="SUPFAM" id="SSF53955">
    <property type="entry name" value="Lysozyme-like"/>
    <property type="match status" value="1"/>
</dbReference>
<keyword evidence="14" id="KW-1133">Transmembrane helix</keyword>
<dbReference type="PANTHER" id="PTHR32282:SF33">
    <property type="entry name" value="PEPTIDOGLYCAN GLYCOSYLTRANSFERASE"/>
    <property type="match status" value="1"/>
</dbReference>
<dbReference type="PANTHER" id="PTHR32282">
    <property type="entry name" value="BINDING PROTEIN TRANSPEPTIDASE, PUTATIVE-RELATED"/>
    <property type="match status" value="1"/>
</dbReference>
<evidence type="ECO:0000256" key="3">
    <source>
        <dbReference type="ARBA" id="ARBA00022645"/>
    </source>
</evidence>
<keyword evidence="8" id="KW-0133">Cell shape</keyword>
<comment type="catalytic activity">
    <reaction evidence="13">
        <text>[GlcNAc-(1-&gt;4)-Mur2Ac(oyl-L-Ala-gamma-D-Glu-L-Lys-D-Ala-D-Ala)](n)-di-trans,octa-cis-undecaprenyl diphosphate + beta-D-GlcNAc-(1-&gt;4)-Mur2Ac(oyl-L-Ala-gamma-D-Glu-L-Lys-D-Ala-D-Ala)-di-trans,octa-cis-undecaprenyl diphosphate = [GlcNAc-(1-&gt;4)-Mur2Ac(oyl-L-Ala-gamma-D-Glu-L-Lys-D-Ala-D-Ala)](n+1)-di-trans,octa-cis-undecaprenyl diphosphate + di-trans,octa-cis-undecaprenyl diphosphate + H(+)</text>
        <dbReference type="Rhea" id="RHEA:23708"/>
        <dbReference type="Rhea" id="RHEA-COMP:9602"/>
        <dbReference type="Rhea" id="RHEA-COMP:9603"/>
        <dbReference type="ChEBI" id="CHEBI:15378"/>
        <dbReference type="ChEBI" id="CHEBI:58405"/>
        <dbReference type="ChEBI" id="CHEBI:60033"/>
        <dbReference type="ChEBI" id="CHEBI:78435"/>
        <dbReference type="EC" id="2.4.99.28"/>
    </reaction>
</comment>
<evidence type="ECO:0000256" key="7">
    <source>
        <dbReference type="ARBA" id="ARBA00022801"/>
    </source>
</evidence>
<dbReference type="GO" id="GO:0006508">
    <property type="term" value="P:proteolysis"/>
    <property type="evidence" value="ECO:0007669"/>
    <property type="project" value="UniProtKB-KW"/>
</dbReference>
<dbReference type="GO" id="GO:0008360">
    <property type="term" value="P:regulation of cell shape"/>
    <property type="evidence" value="ECO:0007669"/>
    <property type="project" value="UniProtKB-KW"/>
</dbReference>
<keyword evidence="5" id="KW-0328">Glycosyltransferase</keyword>
<evidence type="ECO:0000256" key="10">
    <source>
        <dbReference type="ARBA" id="ARBA00023268"/>
    </source>
</evidence>
<evidence type="ECO:0000256" key="8">
    <source>
        <dbReference type="ARBA" id="ARBA00022960"/>
    </source>
</evidence>
<evidence type="ECO:0000256" key="13">
    <source>
        <dbReference type="ARBA" id="ARBA00049902"/>
    </source>
</evidence>
<name>A0A327Z1K9_9ACTN</name>
<dbReference type="EMBL" id="QLMJ01000022">
    <property type="protein sequence ID" value="RAK27649.1"/>
    <property type="molecule type" value="Genomic_DNA"/>
</dbReference>
<dbReference type="GO" id="GO:0009002">
    <property type="term" value="F:serine-type D-Ala-D-Ala carboxypeptidase activity"/>
    <property type="evidence" value="ECO:0007669"/>
    <property type="project" value="UniProtKB-EC"/>
</dbReference>
<dbReference type="InterPro" id="IPR036950">
    <property type="entry name" value="PBP_transglycosylase"/>
</dbReference>
<keyword evidence="18" id="KW-1185">Reference proteome</keyword>
<dbReference type="InterPro" id="IPR050396">
    <property type="entry name" value="Glycosyltr_51/Transpeptidase"/>
</dbReference>
<comment type="similarity">
    <text evidence="2">In the N-terminal section; belongs to the glycosyltransferase 51 family.</text>
</comment>
<dbReference type="Gene3D" id="1.10.3810.10">
    <property type="entry name" value="Biosynthetic peptidoglycan transglycosylase-like"/>
    <property type="match status" value="1"/>
</dbReference>
<evidence type="ECO:0000313" key="17">
    <source>
        <dbReference type="EMBL" id="RAK27649.1"/>
    </source>
</evidence>
<dbReference type="Pfam" id="PF00905">
    <property type="entry name" value="Transpeptidase"/>
    <property type="match status" value="1"/>
</dbReference>
<feature type="domain" description="Glycosyl transferase family 51" evidence="16">
    <location>
        <begin position="119"/>
        <end position="298"/>
    </location>
</feature>
<feature type="domain" description="Penicillin-binding protein transpeptidase" evidence="15">
    <location>
        <begin position="403"/>
        <end position="685"/>
    </location>
</feature>
<accession>A0A327Z1K9</accession>
<dbReference type="InterPro" id="IPR023346">
    <property type="entry name" value="Lysozyme-like_dom_sf"/>
</dbReference>
<dbReference type="InterPro" id="IPR012338">
    <property type="entry name" value="Beta-lactam/transpept-like"/>
</dbReference>
<dbReference type="AlphaFoldDB" id="A0A327Z1K9"/>
<dbReference type="InterPro" id="IPR001264">
    <property type="entry name" value="Glyco_trans_51"/>
</dbReference>
<dbReference type="Proteomes" id="UP000249341">
    <property type="component" value="Unassembled WGS sequence"/>
</dbReference>
<evidence type="ECO:0000259" key="16">
    <source>
        <dbReference type="Pfam" id="PF00912"/>
    </source>
</evidence>